<evidence type="ECO:0000313" key="1">
    <source>
        <dbReference type="EMBL" id="SEM33232.1"/>
    </source>
</evidence>
<organism evidence="1 2">
    <name type="scientific">Bosea lupini</name>
    <dbReference type="NCBI Taxonomy" id="1036779"/>
    <lineage>
        <taxon>Bacteria</taxon>
        <taxon>Pseudomonadati</taxon>
        <taxon>Pseudomonadota</taxon>
        <taxon>Alphaproteobacteria</taxon>
        <taxon>Hyphomicrobiales</taxon>
        <taxon>Boseaceae</taxon>
        <taxon>Bosea</taxon>
    </lineage>
</organism>
<dbReference type="Proteomes" id="UP000199664">
    <property type="component" value="Unassembled WGS sequence"/>
</dbReference>
<evidence type="ECO:0000313" key="2">
    <source>
        <dbReference type="Proteomes" id="UP000199664"/>
    </source>
</evidence>
<reference evidence="2" key="1">
    <citation type="submission" date="2016-10" db="EMBL/GenBank/DDBJ databases">
        <authorList>
            <person name="Varghese N."/>
            <person name="Submissions S."/>
        </authorList>
    </citation>
    <scope>NUCLEOTIDE SEQUENCE [LARGE SCALE GENOMIC DNA]</scope>
    <source>
        <strain evidence="2">LMG 26383,CCUG 61248,R- 45681</strain>
    </source>
</reference>
<dbReference type="EMBL" id="FOAN01000010">
    <property type="protein sequence ID" value="SEM33232.1"/>
    <property type="molecule type" value="Genomic_DNA"/>
</dbReference>
<dbReference type="OrthoDB" id="8165014at2"/>
<name>A0A1H7XH55_9HYPH</name>
<dbReference type="STRING" id="1036779.SAMN04515666_11028"/>
<accession>A0A1H7XH55</accession>
<gene>
    <name evidence="1" type="ORF">SAMN04515666_11028</name>
</gene>
<sequence length="183" mass="20419">MRLTRHVISAGSATLRGAAFIGLLGPLLLWPSGVSAKEASFRITVTWITNYVEPRTRSVLSRRSYTVTLRDNGKIEERLEAWVGNGWAGSTVTQTENDLGEGDGTSRRKAWKVVNETTLLRLVARPSHTYAIWLRTQGDQSCTATLEWRLKPGHTLYEGSKKPGKPPVRFTEPSWPNARCDVL</sequence>
<keyword evidence="2" id="KW-1185">Reference proteome</keyword>
<dbReference type="AlphaFoldDB" id="A0A1H7XH55"/>
<protein>
    <submittedName>
        <fullName evidence="1">Uncharacterized protein</fullName>
    </submittedName>
</protein>
<dbReference type="RefSeq" id="WP_091840842.1">
    <property type="nucleotide sequence ID" value="NZ_FOAN01000010.1"/>
</dbReference>
<proteinExistence type="predicted"/>